<dbReference type="PANTHER" id="PTHR38441:SF1">
    <property type="entry name" value="MEMBRANE PROTEIN"/>
    <property type="match status" value="1"/>
</dbReference>
<gene>
    <name evidence="2" type="ORF">GCM10009854_27190</name>
</gene>
<evidence type="ECO:0008006" key="4">
    <source>
        <dbReference type="Google" id="ProtNLM"/>
    </source>
</evidence>
<dbReference type="InterPro" id="IPR007436">
    <property type="entry name" value="DUF485"/>
</dbReference>
<keyword evidence="1" id="KW-0472">Membrane</keyword>
<sequence length="162" mass="18261">MLCGCPRNVGGFQVSASTPMQVYDRLEGRMRNATPSPPQGDATFGEIDKSAWRSDVARPAPDFERIGQSSEFRELRGRVRRFTFPMTAAFLAWYLVYVVLAAYFPEFMGTRVFGAVNIGLLLGLGQFASTVLIIVWYLRYAAREIDPRVHDLYVNVTGEEPR</sequence>
<evidence type="ECO:0000256" key="1">
    <source>
        <dbReference type="SAM" id="Phobius"/>
    </source>
</evidence>
<accession>A0ABN3GCC7</accession>
<reference evidence="2 3" key="1">
    <citation type="journal article" date="2019" name="Int. J. Syst. Evol. Microbiol.">
        <title>The Global Catalogue of Microorganisms (GCM) 10K type strain sequencing project: providing services to taxonomists for standard genome sequencing and annotation.</title>
        <authorList>
            <consortium name="The Broad Institute Genomics Platform"/>
            <consortium name="The Broad Institute Genome Sequencing Center for Infectious Disease"/>
            <person name="Wu L."/>
            <person name="Ma J."/>
        </authorList>
    </citation>
    <scope>NUCLEOTIDE SEQUENCE [LARGE SCALE GENOMIC DNA]</scope>
    <source>
        <strain evidence="2 3">JCM 16221</strain>
    </source>
</reference>
<evidence type="ECO:0000313" key="3">
    <source>
        <dbReference type="Proteomes" id="UP001501218"/>
    </source>
</evidence>
<proteinExistence type="predicted"/>
<dbReference type="Proteomes" id="UP001501218">
    <property type="component" value="Unassembled WGS sequence"/>
</dbReference>
<dbReference type="Pfam" id="PF04341">
    <property type="entry name" value="DUF485"/>
    <property type="match status" value="1"/>
</dbReference>
<feature type="transmembrane region" description="Helical" evidence="1">
    <location>
        <begin position="116"/>
        <end position="138"/>
    </location>
</feature>
<feature type="transmembrane region" description="Helical" evidence="1">
    <location>
        <begin position="82"/>
        <end position="104"/>
    </location>
</feature>
<protein>
    <recommendedName>
        <fullName evidence="4">DUF485 domain-containing protein</fullName>
    </recommendedName>
</protein>
<name>A0ABN3GCC7_9PSEU</name>
<evidence type="ECO:0000313" key="2">
    <source>
        <dbReference type="EMBL" id="GAA2348451.1"/>
    </source>
</evidence>
<dbReference type="EMBL" id="BAAARA010000008">
    <property type="protein sequence ID" value="GAA2348451.1"/>
    <property type="molecule type" value="Genomic_DNA"/>
</dbReference>
<dbReference type="PANTHER" id="PTHR38441">
    <property type="entry name" value="INTEGRAL MEMBRANE PROTEIN-RELATED"/>
    <property type="match status" value="1"/>
</dbReference>
<keyword evidence="3" id="KW-1185">Reference proteome</keyword>
<organism evidence="2 3">
    <name type="scientific">Saccharopolyspora halophila</name>
    <dbReference type="NCBI Taxonomy" id="405551"/>
    <lineage>
        <taxon>Bacteria</taxon>
        <taxon>Bacillati</taxon>
        <taxon>Actinomycetota</taxon>
        <taxon>Actinomycetes</taxon>
        <taxon>Pseudonocardiales</taxon>
        <taxon>Pseudonocardiaceae</taxon>
        <taxon>Saccharopolyspora</taxon>
    </lineage>
</organism>
<comment type="caution">
    <text evidence="2">The sequence shown here is derived from an EMBL/GenBank/DDBJ whole genome shotgun (WGS) entry which is preliminary data.</text>
</comment>
<keyword evidence="1" id="KW-0812">Transmembrane</keyword>
<keyword evidence="1" id="KW-1133">Transmembrane helix</keyword>